<proteinExistence type="predicted"/>
<dbReference type="Proteomes" id="UP000325577">
    <property type="component" value="Linkage Group LG3"/>
</dbReference>
<dbReference type="OrthoDB" id="673975at2759"/>
<protein>
    <submittedName>
        <fullName evidence="2">Uncharacterized protein</fullName>
    </submittedName>
</protein>
<accession>A0A5J5AA35</accession>
<sequence>MADEFQIGSGNWWDSSRNRFDSGSSAPSTAPLTSIGSFGWATEMVDIKARSSMDSGSVSRSLNVFQDTQKLQGPDSATAAGELVDSELQLMGLGLSSPAMDWNQSLLRSGKAESSFRSLLQEDLSSNTSYQQQENQPQLSSHISSGDSTTVTCPGLTTSFQMDSAVYGSTSTMLQGFVGSDNQPQQSTFENGLMNYQYPSNYGMNSGELLPSWSKFPQFIRTSPPKQPPHNQLHFANNAPFWNASAVAMNDARSSFFPSLQTQFPTPNFDEKPKNSSEVRDLGFSGKKK</sequence>
<dbReference type="AlphaFoldDB" id="A0A5J5AA35"/>
<feature type="compositionally biased region" description="Basic and acidic residues" evidence="1">
    <location>
        <begin position="269"/>
        <end position="281"/>
    </location>
</feature>
<dbReference type="EMBL" id="CM018046">
    <property type="protein sequence ID" value="KAA8526898.1"/>
    <property type="molecule type" value="Genomic_DNA"/>
</dbReference>
<keyword evidence="3" id="KW-1185">Reference proteome</keyword>
<organism evidence="2 3">
    <name type="scientific">Nyssa sinensis</name>
    <dbReference type="NCBI Taxonomy" id="561372"/>
    <lineage>
        <taxon>Eukaryota</taxon>
        <taxon>Viridiplantae</taxon>
        <taxon>Streptophyta</taxon>
        <taxon>Embryophyta</taxon>
        <taxon>Tracheophyta</taxon>
        <taxon>Spermatophyta</taxon>
        <taxon>Magnoliopsida</taxon>
        <taxon>eudicotyledons</taxon>
        <taxon>Gunneridae</taxon>
        <taxon>Pentapetalae</taxon>
        <taxon>asterids</taxon>
        <taxon>Cornales</taxon>
        <taxon>Nyssaceae</taxon>
        <taxon>Nyssa</taxon>
    </lineage>
</organism>
<feature type="compositionally biased region" description="Polar residues" evidence="1">
    <location>
        <begin position="8"/>
        <end position="35"/>
    </location>
</feature>
<feature type="region of interest" description="Disordered" evidence="1">
    <location>
        <begin position="259"/>
        <end position="289"/>
    </location>
</feature>
<name>A0A5J5AA35_9ASTE</name>
<evidence type="ECO:0000313" key="2">
    <source>
        <dbReference type="EMBL" id="KAA8526898.1"/>
    </source>
</evidence>
<gene>
    <name evidence="2" type="ORF">F0562_008873</name>
</gene>
<reference evidence="2 3" key="1">
    <citation type="submission" date="2019-09" db="EMBL/GenBank/DDBJ databases">
        <title>A chromosome-level genome assembly of the Chinese tupelo Nyssa sinensis.</title>
        <authorList>
            <person name="Yang X."/>
            <person name="Kang M."/>
            <person name="Yang Y."/>
            <person name="Xiong H."/>
            <person name="Wang M."/>
            <person name="Zhang Z."/>
            <person name="Wang Z."/>
            <person name="Wu H."/>
            <person name="Ma T."/>
            <person name="Liu J."/>
            <person name="Xi Z."/>
        </authorList>
    </citation>
    <scope>NUCLEOTIDE SEQUENCE [LARGE SCALE GENOMIC DNA]</scope>
    <source>
        <strain evidence="2">J267</strain>
        <tissue evidence="2">Leaf</tissue>
    </source>
</reference>
<feature type="region of interest" description="Disordered" evidence="1">
    <location>
        <begin position="123"/>
        <end position="148"/>
    </location>
</feature>
<feature type="region of interest" description="Disordered" evidence="1">
    <location>
        <begin position="1"/>
        <end position="35"/>
    </location>
</feature>
<evidence type="ECO:0000313" key="3">
    <source>
        <dbReference type="Proteomes" id="UP000325577"/>
    </source>
</evidence>
<evidence type="ECO:0000256" key="1">
    <source>
        <dbReference type="SAM" id="MobiDB-lite"/>
    </source>
</evidence>